<sequence length="631" mass="69286">MRQILAFTLLLLALGCQKQYDLPPSPGRMIKDFRLESGQYGSAVIYQQDDRFKILVRVVPGTDMNKIVPIFTLSDGARCDLPTGQAISVPESGKITFKVTAASGDLREWEVEFRLYQTGISDYGTYSLSTDDGSAVLQVQGDLSFNEKYLAGAQVGVAAAEAASGENLKKWQEWDLISYAVPGSGTYYLIRNLHSGMLLTGMAEGEQLTQSWEQTTEIDRQLWKVEESLQAGKFEISNKASGLLLTVDPEGSVLAQRRQGSGDQRWAATRLPKDSYRDAQVTAFFNRNKGSVAFDQGTSIPLSDGRVLWITQDAWYEGSLAPSGNLYGNHFISYSNSIIIQPSISSWSPDAPMMTADGRKHGIGDIVPKRPGKDWSWPGPGVQIGEAVYLHAREGNALGLPDDNQALYKLTPVSATHWNVERTTPAGLSAAEKLINYAAGMVKAADGYVYVFGTRGDPDSFGFASFLHVARFALTDPQTWTFWDGSSWQPTASAAAQAQVNSALGTSSVGYLNGKYIHLTMDQAFYCGIPSINMYISTSSSPTGPFSQRKLVYHFTEFYKGYNARVYTPSLHTQSVNGRDELLVTYSINYGACAENDANQIKEPDGNFDPYYYRVKGVRIPYSMFGMGAGE</sequence>
<keyword evidence="4" id="KW-1185">Reference proteome</keyword>
<reference evidence="4" key="1">
    <citation type="journal article" date="2019" name="Int. J. Syst. Evol. Microbiol.">
        <title>The Global Catalogue of Microorganisms (GCM) 10K type strain sequencing project: providing services to taxonomists for standard genome sequencing and annotation.</title>
        <authorList>
            <consortium name="The Broad Institute Genomics Platform"/>
            <consortium name="The Broad Institute Genome Sequencing Center for Infectious Disease"/>
            <person name="Wu L."/>
            <person name="Ma J."/>
        </authorList>
    </citation>
    <scope>NUCLEOTIDE SEQUENCE [LARGE SCALE GENOMIC DNA]</scope>
    <source>
        <strain evidence="4">KCTC 42662</strain>
    </source>
</reference>
<dbReference type="Gene3D" id="2.80.10.50">
    <property type="match status" value="1"/>
</dbReference>
<evidence type="ECO:0000313" key="4">
    <source>
        <dbReference type="Proteomes" id="UP001597545"/>
    </source>
</evidence>
<accession>A0ABW5KJ17</accession>
<dbReference type="Gene3D" id="2.60.40.2340">
    <property type="match status" value="1"/>
</dbReference>
<feature type="domain" description="Ricin B lectin" evidence="2">
    <location>
        <begin position="171"/>
        <end position="248"/>
    </location>
</feature>
<comment type="caution">
    <text evidence="3">The sequence shown here is derived from an EMBL/GenBank/DDBJ whole genome shotgun (WGS) entry which is preliminary data.</text>
</comment>
<evidence type="ECO:0000259" key="1">
    <source>
        <dbReference type="Pfam" id="PF13810"/>
    </source>
</evidence>
<name>A0ABW5KJ17_9SPHI</name>
<dbReference type="RefSeq" id="WP_380905292.1">
    <property type="nucleotide sequence ID" value="NZ_JBHUEG010000006.1"/>
</dbReference>
<proteinExistence type="predicted"/>
<dbReference type="Pfam" id="PF13810">
    <property type="entry name" value="DUF4185"/>
    <property type="match status" value="1"/>
</dbReference>
<feature type="domain" description="DUF4185" evidence="1">
    <location>
        <begin position="412"/>
        <end position="577"/>
    </location>
</feature>
<dbReference type="CDD" id="cd00161">
    <property type="entry name" value="beta-trefoil_Ricin-like"/>
    <property type="match status" value="1"/>
</dbReference>
<dbReference type="InterPro" id="IPR000772">
    <property type="entry name" value="Ricin_B_lectin"/>
</dbReference>
<dbReference type="EMBL" id="JBHULR010000007">
    <property type="protein sequence ID" value="MFD2548981.1"/>
    <property type="molecule type" value="Genomic_DNA"/>
</dbReference>
<protein>
    <submittedName>
        <fullName evidence="3">RICIN domain-containing protein</fullName>
    </submittedName>
</protein>
<dbReference type="InterPro" id="IPR035992">
    <property type="entry name" value="Ricin_B-like_lectins"/>
</dbReference>
<dbReference type="SUPFAM" id="SSF50370">
    <property type="entry name" value="Ricin B-like lectins"/>
    <property type="match status" value="1"/>
</dbReference>
<organism evidence="3 4">
    <name type="scientific">Sphingobacterium suaedae</name>
    <dbReference type="NCBI Taxonomy" id="1686402"/>
    <lineage>
        <taxon>Bacteria</taxon>
        <taxon>Pseudomonadati</taxon>
        <taxon>Bacteroidota</taxon>
        <taxon>Sphingobacteriia</taxon>
        <taxon>Sphingobacteriales</taxon>
        <taxon>Sphingobacteriaceae</taxon>
        <taxon>Sphingobacterium</taxon>
    </lineage>
</organism>
<dbReference type="Pfam" id="PF14200">
    <property type="entry name" value="RicinB_lectin_2"/>
    <property type="match status" value="1"/>
</dbReference>
<dbReference type="Proteomes" id="UP001597545">
    <property type="component" value="Unassembled WGS sequence"/>
</dbReference>
<dbReference type="PROSITE" id="PS51257">
    <property type="entry name" value="PROKAR_LIPOPROTEIN"/>
    <property type="match status" value="1"/>
</dbReference>
<gene>
    <name evidence="3" type="ORF">ACFSR5_15125</name>
</gene>
<dbReference type="InterPro" id="IPR025442">
    <property type="entry name" value="DUF4185"/>
</dbReference>
<evidence type="ECO:0000259" key="2">
    <source>
        <dbReference type="Pfam" id="PF14200"/>
    </source>
</evidence>
<evidence type="ECO:0000313" key="3">
    <source>
        <dbReference type="EMBL" id="MFD2548981.1"/>
    </source>
</evidence>